<sequence length="59" mass="6490">MRSGPPLRGGMMSGTCHGHEPGSVLVPQKFRRAERKMPGERCPADLVGVFNPFLPFPVR</sequence>
<keyword evidence="3" id="KW-1185">Reference proteome</keyword>
<dbReference type="HOGENOM" id="CLU_2957393_0_0_4"/>
<gene>
    <name evidence="2" type="ordered locus">Rmet_6753</name>
</gene>
<evidence type="ECO:0000313" key="3">
    <source>
        <dbReference type="Proteomes" id="UP000002429"/>
    </source>
</evidence>
<feature type="region of interest" description="Disordered" evidence="1">
    <location>
        <begin position="1"/>
        <end position="23"/>
    </location>
</feature>
<dbReference type="AlphaFoldDB" id="D3DYG2"/>
<protein>
    <submittedName>
        <fullName evidence="2">Uncharacterized protein</fullName>
    </submittedName>
</protein>
<reference evidence="3" key="1">
    <citation type="journal article" date="2010" name="PLoS ONE">
        <title>The complete genome sequence of Cupriavidus metallidurans strain CH34, a master survivalist in harsh and anthropogenic environments.</title>
        <authorList>
            <person name="Janssen P.J."/>
            <person name="Van Houdt R."/>
            <person name="Moors H."/>
            <person name="Monsieurs P."/>
            <person name="Morin N."/>
            <person name="Michaux A."/>
            <person name="Benotmane M.A."/>
            <person name="Leys N."/>
            <person name="Vallaeys T."/>
            <person name="Lapidus A."/>
            <person name="Monchy S."/>
            <person name="Medigue C."/>
            <person name="Taghavi S."/>
            <person name="McCorkle S."/>
            <person name="Dunn J."/>
            <person name="van der Lelie D."/>
            <person name="Mergeay M."/>
        </authorList>
    </citation>
    <scope>NUCLEOTIDE SEQUENCE [LARGE SCALE GENOMIC DNA]</scope>
    <source>
        <strain evidence="3">ATCC 43123 / DSM 2839 / NBRC 102507 / CH34</strain>
    </source>
</reference>
<evidence type="ECO:0000256" key="1">
    <source>
        <dbReference type="SAM" id="MobiDB-lite"/>
    </source>
</evidence>
<name>D3DYG2_CUPMC</name>
<accession>D3DYG2</accession>
<dbReference type="KEGG" id="rme:Rmet_6753"/>
<organism evidence="2 3">
    <name type="scientific">Cupriavidus metallidurans (strain ATCC 43123 / DSM 2839 / NBRC 102507 / CH34)</name>
    <name type="common">Ralstonia metallidurans</name>
    <dbReference type="NCBI Taxonomy" id="266264"/>
    <lineage>
        <taxon>Bacteria</taxon>
        <taxon>Pseudomonadati</taxon>
        <taxon>Pseudomonadota</taxon>
        <taxon>Betaproteobacteria</taxon>
        <taxon>Burkholderiales</taxon>
        <taxon>Burkholderiaceae</taxon>
        <taxon>Cupriavidus</taxon>
    </lineage>
</organism>
<dbReference type="Proteomes" id="UP000002429">
    <property type="component" value="Plasmid megaplasmid"/>
</dbReference>
<evidence type="ECO:0000313" key="2">
    <source>
        <dbReference type="EMBL" id="ADC45332.1"/>
    </source>
</evidence>
<proteinExistence type="predicted"/>
<geneLocation type="plasmid" evidence="2 3">
    <name>megaplasmid</name>
</geneLocation>
<keyword evidence="2" id="KW-0614">Plasmid</keyword>
<dbReference type="EMBL" id="CP000353">
    <property type="protein sequence ID" value="ADC45332.1"/>
    <property type="molecule type" value="Genomic_DNA"/>
</dbReference>